<dbReference type="EMBL" id="BSUN01000001">
    <property type="protein sequence ID" value="GMA34411.1"/>
    <property type="molecule type" value="Genomic_DNA"/>
</dbReference>
<dbReference type="SUPFAM" id="SSF52540">
    <property type="entry name" value="P-loop containing nucleoside triphosphate hydrolases"/>
    <property type="match status" value="1"/>
</dbReference>
<dbReference type="Proteomes" id="UP001157125">
    <property type="component" value="Unassembled WGS sequence"/>
</dbReference>
<keyword evidence="2" id="KW-1185">Reference proteome</keyword>
<name>A0ABQ6IAZ1_9MICO</name>
<evidence type="ECO:0008006" key="3">
    <source>
        <dbReference type="Google" id="ProtNLM"/>
    </source>
</evidence>
<gene>
    <name evidence="1" type="ORF">GCM10025876_06150</name>
</gene>
<reference evidence="2" key="1">
    <citation type="journal article" date="2019" name="Int. J. Syst. Evol. Microbiol.">
        <title>The Global Catalogue of Microorganisms (GCM) 10K type strain sequencing project: providing services to taxonomists for standard genome sequencing and annotation.</title>
        <authorList>
            <consortium name="The Broad Institute Genomics Platform"/>
            <consortium name="The Broad Institute Genome Sequencing Center for Infectious Disease"/>
            <person name="Wu L."/>
            <person name="Ma J."/>
        </authorList>
    </citation>
    <scope>NUCLEOTIDE SEQUENCE [LARGE SCALE GENOMIC DNA]</scope>
    <source>
        <strain evidence="2">NBRC 112299</strain>
    </source>
</reference>
<evidence type="ECO:0000313" key="1">
    <source>
        <dbReference type="EMBL" id="GMA34411.1"/>
    </source>
</evidence>
<sequence>MIVEGNYLGLDRGQWRSVRPLLDVLWFLDVPWDVTRDRLIARRVATGRTRSEAVAWVDTVDKANDALIRSTASAADAVLADGEVPPPQ</sequence>
<dbReference type="InterPro" id="IPR027417">
    <property type="entry name" value="P-loop_NTPase"/>
</dbReference>
<proteinExistence type="predicted"/>
<protein>
    <recommendedName>
        <fullName evidence="3">Uridine kinase</fullName>
    </recommendedName>
</protein>
<comment type="caution">
    <text evidence="1">The sequence shown here is derived from an EMBL/GenBank/DDBJ whole genome shotgun (WGS) entry which is preliminary data.</text>
</comment>
<accession>A0ABQ6IAZ1</accession>
<dbReference type="Gene3D" id="3.40.50.300">
    <property type="entry name" value="P-loop containing nucleotide triphosphate hydrolases"/>
    <property type="match status" value="1"/>
</dbReference>
<organism evidence="1 2">
    <name type="scientific">Demequina litorisediminis</name>
    <dbReference type="NCBI Taxonomy" id="1849022"/>
    <lineage>
        <taxon>Bacteria</taxon>
        <taxon>Bacillati</taxon>
        <taxon>Actinomycetota</taxon>
        <taxon>Actinomycetes</taxon>
        <taxon>Micrococcales</taxon>
        <taxon>Demequinaceae</taxon>
        <taxon>Demequina</taxon>
    </lineage>
</organism>
<dbReference type="RefSeq" id="WP_284327391.1">
    <property type="nucleotide sequence ID" value="NZ_BSUN01000001.1"/>
</dbReference>
<evidence type="ECO:0000313" key="2">
    <source>
        <dbReference type="Proteomes" id="UP001157125"/>
    </source>
</evidence>